<organism evidence="1 2">
    <name type="scientific">Rhizopus azygosporus</name>
    <name type="common">Rhizopus microsporus var. azygosporus</name>
    <dbReference type="NCBI Taxonomy" id="86630"/>
    <lineage>
        <taxon>Eukaryota</taxon>
        <taxon>Fungi</taxon>
        <taxon>Fungi incertae sedis</taxon>
        <taxon>Mucoromycota</taxon>
        <taxon>Mucoromycotina</taxon>
        <taxon>Mucoromycetes</taxon>
        <taxon>Mucorales</taxon>
        <taxon>Mucorineae</taxon>
        <taxon>Rhizopodaceae</taxon>
        <taxon>Rhizopus</taxon>
    </lineage>
</organism>
<reference evidence="1 2" key="1">
    <citation type="journal article" date="2018" name="G3 (Bethesda)">
        <title>Phylogenetic and Phylogenomic Definition of Rhizopus Species.</title>
        <authorList>
            <person name="Gryganskyi A.P."/>
            <person name="Golan J."/>
            <person name="Dolatabadi S."/>
            <person name="Mondo S."/>
            <person name="Robb S."/>
            <person name="Idnurm A."/>
            <person name="Muszewska A."/>
            <person name="Steczkiewicz K."/>
            <person name="Masonjones S."/>
            <person name="Liao H.L."/>
            <person name="Gajdeczka M.T."/>
            <person name="Anike F."/>
            <person name="Vuek A."/>
            <person name="Anishchenko I.M."/>
            <person name="Voigt K."/>
            <person name="de Hoog G.S."/>
            <person name="Smith M.E."/>
            <person name="Heitman J."/>
            <person name="Vilgalys R."/>
            <person name="Stajich J.E."/>
        </authorList>
    </citation>
    <scope>NUCLEOTIDE SEQUENCE [LARGE SCALE GENOMIC DNA]</scope>
    <source>
        <strain evidence="1 2">CBS 357.93</strain>
    </source>
</reference>
<proteinExistence type="predicted"/>
<dbReference type="Proteomes" id="UP000252139">
    <property type="component" value="Unassembled WGS sequence"/>
</dbReference>
<dbReference type="EMBL" id="PJQL01000359">
    <property type="protein sequence ID" value="RCH96530.1"/>
    <property type="molecule type" value="Genomic_DNA"/>
</dbReference>
<sequence length="82" mass="8845">MAVVHSLDKANSNGPATGCRPDCTADAYDADGQHYKSVMGEVKLEKASKKTIKKDLYIVAVFTKDELCRKGLKGVLGFQAIV</sequence>
<name>A0A367K2Z2_RHIAZ</name>
<dbReference type="AlphaFoldDB" id="A0A367K2Z2"/>
<comment type="caution">
    <text evidence="1">The sequence shown here is derived from an EMBL/GenBank/DDBJ whole genome shotgun (WGS) entry which is preliminary data.</text>
</comment>
<accession>A0A367K2Z2</accession>
<protein>
    <submittedName>
        <fullName evidence="1">Uncharacterized protein</fullName>
    </submittedName>
</protein>
<keyword evidence="2" id="KW-1185">Reference proteome</keyword>
<evidence type="ECO:0000313" key="2">
    <source>
        <dbReference type="Proteomes" id="UP000252139"/>
    </source>
</evidence>
<gene>
    <name evidence="1" type="ORF">CU097_008318</name>
</gene>
<evidence type="ECO:0000313" key="1">
    <source>
        <dbReference type="EMBL" id="RCH96530.1"/>
    </source>
</evidence>
<dbReference type="OrthoDB" id="10289880at2759"/>